<keyword evidence="1" id="KW-1133">Transmembrane helix</keyword>
<protein>
    <recommendedName>
        <fullName evidence="4">SLC26A/SulP transporter domain-containing protein</fullName>
    </recommendedName>
</protein>
<dbReference type="AlphaFoldDB" id="A0A418AM05"/>
<feature type="transmembrane region" description="Helical" evidence="1">
    <location>
        <begin position="381"/>
        <end position="403"/>
    </location>
</feature>
<accession>A0A418AM05</accession>
<evidence type="ECO:0000256" key="1">
    <source>
        <dbReference type="SAM" id="Phobius"/>
    </source>
</evidence>
<keyword evidence="3" id="KW-1185">Reference proteome</keyword>
<feature type="transmembrane region" description="Helical" evidence="1">
    <location>
        <begin position="198"/>
        <end position="218"/>
    </location>
</feature>
<feature type="transmembrane region" description="Helical" evidence="1">
    <location>
        <begin position="151"/>
        <end position="172"/>
    </location>
</feature>
<proteinExistence type="predicted"/>
<reference evidence="2 3" key="1">
    <citation type="submission" date="2018-08" db="EMBL/GenBank/DDBJ databases">
        <title>Aphanomyces genome sequencing and annotation.</title>
        <authorList>
            <person name="Minardi D."/>
            <person name="Oidtmann B."/>
            <person name="Van Der Giezen M."/>
            <person name="Studholme D.J."/>
        </authorList>
    </citation>
    <scope>NUCLEOTIDE SEQUENCE [LARGE SCALE GENOMIC DNA]</scope>
    <source>
        <strain evidence="2 3">NJM0002</strain>
    </source>
</reference>
<dbReference type="VEuPathDB" id="FungiDB:H310_02405"/>
<feature type="transmembrane region" description="Helical" evidence="1">
    <location>
        <begin position="120"/>
        <end position="144"/>
    </location>
</feature>
<comment type="caution">
    <text evidence="2">The sequence shown here is derived from an EMBL/GenBank/DDBJ whole genome shotgun (WGS) entry which is preliminary data.</text>
</comment>
<evidence type="ECO:0008006" key="4">
    <source>
        <dbReference type="Google" id="ProtNLM"/>
    </source>
</evidence>
<evidence type="ECO:0000313" key="3">
    <source>
        <dbReference type="Proteomes" id="UP000285060"/>
    </source>
</evidence>
<name>A0A418AM05_9STRA</name>
<dbReference type="EMBL" id="QUSY01001178">
    <property type="protein sequence ID" value="RHY25818.1"/>
    <property type="molecule type" value="Genomic_DNA"/>
</dbReference>
<gene>
    <name evidence="2" type="ORF">DYB32_008081</name>
</gene>
<dbReference type="Pfam" id="PF16983">
    <property type="entry name" value="MFS_MOT1"/>
    <property type="match status" value="2"/>
</dbReference>
<feature type="transmembrane region" description="Helical" evidence="1">
    <location>
        <begin position="74"/>
        <end position="94"/>
    </location>
</feature>
<feature type="transmembrane region" description="Helical" evidence="1">
    <location>
        <begin position="225"/>
        <end position="243"/>
    </location>
</feature>
<feature type="transmembrane region" description="Helical" evidence="1">
    <location>
        <begin position="415"/>
        <end position="443"/>
    </location>
</feature>
<keyword evidence="1" id="KW-0472">Membrane</keyword>
<organism evidence="2 3">
    <name type="scientific">Aphanomyces invadans</name>
    <dbReference type="NCBI Taxonomy" id="157072"/>
    <lineage>
        <taxon>Eukaryota</taxon>
        <taxon>Sar</taxon>
        <taxon>Stramenopiles</taxon>
        <taxon>Oomycota</taxon>
        <taxon>Saprolegniomycetes</taxon>
        <taxon>Saprolegniales</taxon>
        <taxon>Verrucalvaceae</taxon>
        <taxon>Aphanomyces</taxon>
    </lineage>
</organism>
<evidence type="ECO:0000313" key="2">
    <source>
        <dbReference type="EMBL" id="RHY25818.1"/>
    </source>
</evidence>
<feature type="transmembrane region" description="Helical" evidence="1">
    <location>
        <begin position="354"/>
        <end position="374"/>
    </location>
</feature>
<feature type="transmembrane region" description="Helical" evidence="1">
    <location>
        <begin position="315"/>
        <end position="334"/>
    </location>
</feature>
<dbReference type="PANTHER" id="PTHR31970:SF9">
    <property type="entry name" value="MOLYBDATE TRANSPORTER 2"/>
    <property type="match status" value="1"/>
</dbReference>
<keyword evidence="1" id="KW-0812">Transmembrane</keyword>
<dbReference type="GO" id="GO:0015098">
    <property type="term" value="F:molybdate ion transmembrane transporter activity"/>
    <property type="evidence" value="ECO:0007669"/>
    <property type="project" value="InterPro"/>
</dbReference>
<dbReference type="InterPro" id="IPR031563">
    <property type="entry name" value="MOT1/MOT2"/>
</dbReference>
<dbReference type="PANTHER" id="PTHR31970">
    <property type="match status" value="1"/>
</dbReference>
<dbReference type="Proteomes" id="UP000285060">
    <property type="component" value="Unassembled WGS sequence"/>
</dbReference>
<sequence length="459" mass="49368">MEGGYHTQSADEDVELVHEEQPTLPCMQRIFVVLRPDWQRTAKQYLTLQECSGSLGDLGTFLPLVTALSVTKQIAFGPTLFFAGLYTMMLSTYFDVPIPVQPMKTISAIAITEKYSQAEIAASGLLIGAILFVLAITNAMTVVAKRVPFSLVRGVQLGVGLSLMMSGVKQAYVRVATVSLNNITMALDVKRSATTLSWWGWDSIAASIVMVIFCLGCMHNKRVPTALVIFVYGVVIAAVRYNAEKARLQLPSLQWGPDFVHLPSWPTAADFQNGFVHMVLPQLPLTLLNSVIALEQLAADLFPTKRCPVASSKRICFSVGIGDMLFSGFGMLPMCHGAGGLASQYAFGARSNVAMMFLGLVKVVVALALGTTLVQLLQDGIFPSCVIGVLVMFAGVHLSVVGLDVDAQKNKGDAVVLLVTAAASLAIDTGVGFLVGAATYVMLRYVVNDAATYRMHTHH</sequence>